<accession>A0A9J5ZXP4</accession>
<proteinExistence type="predicted"/>
<name>A0A9J5ZXP4_SOLCO</name>
<organism evidence="2 3">
    <name type="scientific">Solanum commersonii</name>
    <name type="common">Commerson's wild potato</name>
    <name type="synonym">Commerson's nightshade</name>
    <dbReference type="NCBI Taxonomy" id="4109"/>
    <lineage>
        <taxon>Eukaryota</taxon>
        <taxon>Viridiplantae</taxon>
        <taxon>Streptophyta</taxon>
        <taxon>Embryophyta</taxon>
        <taxon>Tracheophyta</taxon>
        <taxon>Spermatophyta</taxon>
        <taxon>Magnoliopsida</taxon>
        <taxon>eudicotyledons</taxon>
        <taxon>Gunneridae</taxon>
        <taxon>Pentapetalae</taxon>
        <taxon>asterids</taxon>
        <taxon>lamiids</taxon>
        <taxon>Solanales</taxon>
        <taxon>Solanaceae</taxon>
        <taxon>Solanoideae</taxon>
        <taxon>Solaneae</taxon>
        <taxon>Solanum</taxon>
    </lineage>
</organism>
<protein>
    <submittedName>
        <fullName evidence="2">Uncharacterized protein</fullName>
    </submittedName>
</protein>
<comment type="caution">
    <text evidence="2">The sequence shown here is derived from an EMBL/GenBank/DDBJ whole genome shotgun (WGS) entry which is preliminary data.</text>
</comment>
<reference evidence="2 3" key="1">
    <citation type="submission" date="2020-09" db="EMBL/GenBank/DDBJ databases">
        <title>De no assembly of potato wild relative species, Solanum commersonii.</title>
        <authorList>
            <person name="Cho K."/>
        </authorList>
    </citation>
    <scope>NUCLEOTIDE SEQUENCE [LARGE SCALE GENOMIC DNA]</scope>
    <source>
        <strain evidence="2">LZ3.2</strain>
        <tissue evidence="2">Leaf</tissue>
    </source>
</reference>
<keyword evidence="3" id="KW-1185">Reference proteome</keyword>
<evidence type="ECO:0000313" key="3">
    <source>
        <dbReference type="Proteomes" id="UP000824120"/>
    </source>
</evidence>
<feature type="region of interest" description="Disordered" evidence="1">
    <location>
        <begin position="70"/>
        <end position="89"/>
    </location>
</feature>
<gene>
    <name evidence="2" type="ORF">H5410_016865</name>
</gene>
<dbReference type="Proteomes" id="UP000824120">
    <property type="component" value="Chromosome 3"/>
</dbReference>
<dbReference type="EMBL" id="JACXVP010000003">
    <property type="protein sequence ID" value="KAG5617041.1"/>
    <property type="molecule type" value="Genomic_DNA"/>
</dbReference>
<sequence>MNKINLFPRVWLNTPYDPFGSSPFAPTRAIARQSGDTLLAPPLAFLFSPCLSFFFSSFFGEAAARTSTQASHWRGATATSTTRPAPPARPTIVGHLCFSPLFSPMQRTKATSNWTAAGEEQ</sequence>
<evidence type="ECO:0000256" key="1">
    <source>
        <dbReference type="SAM" id="MobiDB-lite"/>
    </source>
</evidence>
<dbReference type="AlphaFoldDB" id="A0A9J5ZXP4"/>
<evidence type="ECO:0000313" key="2">
    <source>
        <dbReference type="EMBL" id="KAG5617041.1"/>
    </source>
</evidence>